<name>A0AC34EZE6_9BILA</name>
<accession>A0AC34EZE6</accession>
<sequence>MDEEKENLYELQMERFKVFKAQIPDPEKSDIVFDFHGKNLYAHKFMISTISPTFDSMLASRWAKPNEPVQIRDYSFDDFKEFLTFIYSGKCQFTDENIFIMVDIAEFYGVGVFKKACDKYLEKIELNLNNVFQMLKKAEKYSIVQLKKSLYIFVSNNLLSFLQSEQFLNLEEFVVKYIVKCVQKTSDQETLLEWVYKWTENQAINKQKLNKNLDLNDAMKKEMTDFLPFFTFAAMDSDFLDKFIVKIIGKNGKVIKGQLQCPNVNKVAAAILSRLNITCTKENSSYCYWKTRQPKPTEASQLIKNENIDWYLIYDHDGDIAYKHRSMIIRYDYLLAEMVAEDHFEIDGYCKIEIV</sequence>
<dbReference type="WBParaSite" id="ES5_v2.g10090.t1">
    <property type="protein sequence ID" value="ES5_v2.g10090.t1"/>
    <property type="gene ID" value="ES5_v2.g10090"/>
</dbReference>
<reference evidence="2" key="1">
    <citation type="submission" date="2022-11" db="UniProtKB">
        <authorList>
            <consortium name="WormBaseParasite"/>
        </authorList>
    </citation>
    <scope>IDENTIFICATION</scope>
</reference>
<dbReference type="Proteomes" id="UP000887579">
    <property type="component" value="Unplaced"/>
</dbReference>
<evidence type="ECO:0000313" key="1">
    <source>
        <dbReference type="Proteomes" id="UP000887579"/>
    </source>
</evidence>
<proteinExistence type="predicted"/>
<protein>
    <submittedName>
        <fullName evidence="2">BTB domain-containing protein</fullName>
    </submittedName>
</protein>
<organism evidence="1 2">
    <name type="scientific">Panagrolaimus sp. ES5</name>
    <dbReference type="NCBI Taxonomy" id="591445"/>
    <lineage>
        <taxon>Eukaryota</taxon>
        <taxon>Metazoa</taxon>
        <taxon>Ecdysozoa</taxon>
        <taxon>Nematoda</taxon>
        <taxon>Chromadorea</taxon>
        <taxon>Rhabditida</taxon>
        <taxon>Tylenchina</taxon>
        <taxon>Panagrolaimomorpha</taxon>
        <taxon>Panagrolaimoidea</taxon>
        <taxon>Panagrolaimidae</taxon>
        <taxon>Panagrolaimus</taxon>
    </lineage>
</organism>
<evidence type="ECO:0000313" key="2">
    <source>
        <dbReference type="WBParaSite" id="ES5_v2.g10090.t1"/>
    </source>
</evidence>